<dbReference type="PROSITE" id="PS50929">
    <property type="entry name" value="ABC_TM1F"/>
    <property type="match status" value="1"/>
</dbReference>
<keyword evidence="9 14" id="KW-1133">Transmembrane helix</keyword>
<dbReference type="PROSITE" id="PS00211">
    <property type="entry name" value="ABC_TRANSPORTER_1"/>
    <property type="match status" value="1"/>
</dbReference>
<dbReference type="InterPro" id="IPR011527">
    <property type="entry name" value="ABC1_TM_dom"/>
</dbReference>
<feature type="transmembrane region" description="Helical" evidence="14">
    <location>
        <begin position="441"/>
        <end position="463"/>
    </location>
</feature>
<evidence type="ECO:0000256" key="12">
    <source>
        <dbReference type="ARBA" id="ARBA00048240"/>
    </source>
</evidence>
<feature type="transmembrane region" description="Helical" evidence="14">
    <location>
        <begin position="60"/>
        <end position="80"/>
    </location>
</feature>
<feature type="transmembrane region" description="Helical" evidence="14">
    <location>
        <begin position="220"/>
        <end position="243"/>
    </location>
</feature>
<dbReference type="GO" id="GO:0012505">
    <property type="term" value="C:endomembrane system"/>
    <property type="evidence" value="ECO:0007669"/>
    <property type="project" value="UniProtKB-SubCell"/>
</dbReference>
<feature type="domain" description="ABC transmembrane type-1" evidence="16">
    <location>
        <begin position="222"/>
        <end position="506"/>
    </location>
</feature>
<dbReference type="PIRSF" id="PIRSF002773">
    <property type="entry name" value="ABC_prm/ATPase_B"/>
    <property type="match status" value="1"/>
</dbReference>
<dbReference type="Gene3D" id="3.40.50.300">
    <property type="entry name" value="P-loop containing nucleotide triphosphate hydrolases"/>
    <property type="match status" value="1"/>
</dbReference>
<evidence type="ECO:0000256" key="4">
    <source>
        <dbReference type="ARBA" id="ARBA00022692"/>
    </source>
</evidence>
<dbReference type="GO" id="GO:0005524">
    <property type="term" value="F:ATP binding"/>
    <property type="evidence" value="ECO:0007669"/>
    <property type="project" value="UniProtKB-KW"/>
</dbReference>
<keyword evidence="17" id="KW-1185">Reference proteome</keyword>
<evidence type="ECO:0000256" key="6">
    <source>
        <dbReference type="ARBA" id="ARBA00022840"/>
    </source>
</evidence>
<keyword evidence="7" id="KW-0653">Protein transport</keyword>
<dbReference type="Gene3D" id="1.20.1560.10">
    <property type="entry name" value="ABC transporter type 1, transmembrane domain"/>
    <property type="match status" value="1"/>
</dbReference>
<dbReference type="GO" id="GO:0015433">
    <property type="term" value="F:ABC-type peptide antigen transporter activity"/>
    <property type="evidence" value="ECO:0007669"/>
    <property type="project" value="UniProtKB-EC"/>
</dbReference>
<feature type="transmembrane region" description="Helical" evidence="14">
    <location>
        <begin position="263"/>
        <end position="288"/>
    </location>
</feature>
<dbReference type="SUPFAM" id="SSF90123">
    <property type="entry name" value="ABC transporter transmembrane region"/>
    <property type="match status" value="1"/>
</dbReference>
<feature type="transmembrane region" description="Helical" evidence="14">
    <location>
        <begin position="341"/>
        <end position="359"/>
    </location>
</feature>
<dbReference type="InterPro" id="IPR003593">
    <property type="entry name" value="AAA+_ATPase"/>
</dbReference>
<dbReference type="WBParaSite" id="TCONS_00005285.p1">
    <property type="protein sequence ID" value="TCONS_00005285.p1"/>
    <property type="gene ID" value="XLOC_003609"/>
</dbReference>
<dbReference type="InterPro" id="IPR036640">
    <property type="entry name" value="ABC1_TM_sf"/>
</dbReference>
<evidence type="ECO:0000256" key="11">
    <source>
        <dbReference type="ARBA" id="ARBA00034522"/>
    </source>
</evidence>
<keyword evidence="6" id="KW-0067">ATP-binding</keyword>
<feature type="transmembrane region" description="Helical" evidence="14">
    <location>
        <begin position="92"/>
        <end position="115"/>
    </location>
</feature>
<dbReference type="FunFam" id="1.20.1560.10:FF:000154">
    <property type="entry name" value="HAlF transporter (PGP related)"/>
    <property type="match status" value="1"/>
</dbReference>
<keyword evidence="3" id="KW-0813">Transport</keyword>
<dbReference type="PANTHER" id="PTHR43394">
    <property type="entry name" value="ATP-DEPENDENT PERMEASE MDL1, MITOCHONDRIAL"/>
    <property type="match status" value="1"/>
</dbReference>
<feature type="transmembrane region" description="Helical" evidence="14">
    <location>
        <begin position="12"/>
        <end position="32"/>
    </location>
</feature>
<dbReference type="InterPro" id="IPR017871">
    <property type="entry name" value="ABC_transporter-like_CS"/>
</dbReference>
<accession>A0A0K0E9L2</accession>
<protein>
    <recommendedName>
        <fullName evidence="11">ABC-type antigen peptide transporter</fullName>
        <ecNumber evidence="11">7.4.2.14</ecNumber>
    </recommendedName>
</protein>
<name>A0A0K0E9L2_STRER</name>
<dbReference type="Proteomes" id="UP000035681">
    <property type="component" value="Unplaced"/>
</dbReference>
<dbReference type="GO" id="GO:0016020">
    <property type="term" value="C:membrane"/>
    <property type="evidence" value="ECO:0007669"/>
    <property type="project" value="InterPro"/>
</dbReference>
<evidence type="ECO:0000256" key="8">
    <source>
        <dbReference type="ARBA" id="ARBA00022967"/>
    </source>
</evidence>
<evidence type="ECO:0000256" key="7">
    <source>
        <dbReference type="ARBA" id="ARBA00022856"/>
    </source>
</evidence>
<comment type="catalytic activity">
    <reaction evidence="12">
        <text>a peptide antigen(in) + ATP + H2O = a peptide antigen(out) + ADP + phosphate + H(+)</text>
        <dbReference type="Rhea" id="RHEA:65972"/>
        <dbReference type="Rhea" id="RHEA-COMP:16941"/>
        <dbReference type="ChEBI" id="CHEBI:15377"/>
        <dbReference type="ChEBI" id="CHEBI:15378"/>
        <dbReference type="ChEBI" id="CHEBI:30616"/>
        <dbReference type="ChEBI" id="CHEBI:43474"/>
        <dbReference type="ChEBI" id="CHEBI:166823"/>
        <dbReference type="ChEBI" id="CHEBI:456216"/>
        <dbReference type="EC" id="7.4.2.14"/>
    </reaction>
    <physiologicalReaction direction="left-to-right" evidence="12">
        <dbReference type="Rhea" id="RHEA:65973"/>
    </physiologicalReaction>
</comment>
<evidence type="ECO:0000256" key="14">
    <source>
        <dbReference type="SAM" id="Phobius"/>
    </source>
</evidence>
<dbReference type="AlphaFoldDB" id="A0A0K0E9L2"/>
<evidence type="ECO:0000256" key="13">
    <source>
        <dbReference type="SAM" id="MobiDB-lite"/>
    </source>
</evidence>
<feature type="domain" description="ABC transporter" evidence="15">
    <location>
        <begin position="557"/>
        <end position="793"/>
    </location>
</feature>
<keyword evidence="7" id="KW-0571">Peptide transport</keyword>
<evidence type="ECO:0000256" key="10">
    <source>
        <dbReference type="ARBA" id="ARBA00023136"/>
    </source>
</evidence>
<feature type="transmembrane region" description="Helical" evidence="14">
    <location>
        <begin position="365"/>
        <end position="385"/>
    </location>
</feature>
<dbReference type="CDD" id="cd03249">
    <property type="entry name" value="ABC_MTABC3_MDL1_MDL2"/>
    <property type="match status" value="1"/>
</dbReference>
<dbReference type="EC" id="7.4.2.14" evidence="11"/>
<sequence length="853" mass="95888">MGTIFYSPTQALVITFVFSIIDIFINLLGLTWNGNFFTLENLIHWFSWKNYNFTKNPVDFFFVGLIRILILFLGSLYLYYNKKTGAVTCSKWNNPVFSLFLLIIAFSPSKMLAFYEHSDPKLVIGDWILMAWCIIASFASYGIWTNIFCKTRKVDDQGEDRRRLIDNDGFNDDEDSSSGDIAEEYFKSVQNEAEEKELKQRETLSMLLRLFGYMGKEGPFYFTAFLFLFLFALSKVFTPYFTGEVVASVIHTTSGDYGALNRAVLIMTILSLAGALFGGLRGASFTYAQARVDRRIRDDLFRSIVSQEIGYFDANQTGEICSRLNADCQTMSNTLSLYMNVLTRNLTMLVGSLIFMFSLSWRLSMVTFIAIPLIFFVSKIFGVYYDVLAEETQDSIAKSNAHAEEILSAIRTVKSFACEKFESKRFLDFLDATLKIGGKRALVIIGYIWVLEIFQMGILTAVLFYGGHLVLKGDINVGLLISFMLYQFQLGENLRELSEVFNGLMQAVGASRKVFDMIDRKPNIKNNHSGFMGSTIENEGSLVHSDDRPRRPTRGRIEFKNVRFAYPTRPDIMVMNGVSFTVEPGEVVALVGPSGGGKSSCIALLEHFYEPLSGEVLLDGINIKDYNHKYLHKKIALVGQEPILYSRAVHENITYGCEDVCEDKVVEAAKMANAHDFIMGTVNGYETNVGEKGSTVSGGQKQRIAISRALVRDPDVLLLDEATSALDSESEALVQEAISKNLNSRTVLLIAHRLSSIESADKIIVINRGKVEQIGKHSELMEQDGMYRQLVQRQMKQEDEPIDLSHDKPDSTTESGSFYGRSVRSRRINIASPQSHHISHSYLGSSFAASSLI</sequence>
<keyword evidence="8" id="KW-1278">Translocase</keyword>
<dbReference type="STRING" id="6248.A0A0K0E9L2"/>
<keyword evidence="10 14" id="KW-0472">Membrane</keyword>
<evidence type="ECO:0000259" key="15">
    <source>
        <dbReference type="PROSITE" id="PS50893"/>
    </source>
</evidence>
<proteinExistence type="inferred from homology"/>
<evidence type="ECO:0000313" key="18">
    <source>
        <dbReference type="WBParaSite" id="SSTP_0000619400.1"/>
    </source>
</evidence>
<dbReference type="Pfam" id="PF00664">
    <property type="entry name" value="ABC_membrane"/>
    <property type="match status" value="1"/>
</dbReference>
<dbReference type="NCBIfam" id="TIGR00958">
    <property type="entry name" value="3a01208"/>
    <property type="match status" value="1"/>
</dbReference>
<evidence type="ECO:0000256" key="1">
    <source>
        <dbReference type="ARBA" id="ARBA00004127"/>
    </source>
</evidence>
<organism evidence="18">
    <name type="scientific">Strongyloides stercoralis</name>
    <name type="common">Threadworm</name>
    <dbReference type="NCBI Taxonomy" id="6248"/>
    <lineage>
        <taxon>Eukaryota</taxon>
        <taxon>Metazoa</taxon>
        <taxon>Ecdysozoa</taxon>
        <taxon>Nematoda</taxon>
        <taxon>Chromadorea</taxon>
        <taxon>Rhabditida</taxon>
        <taxon>Tylenchina</taxon>
        <taxon>Panagrolaimomorpha</taxon>
        <taxon>Strongyloidoidea</taxon>
        <taxon>Strongyloididae</taxon>
        <taxon>Strongyloides</taxon>
    </lineage>
</organism>
<dbReference type="PROSITE" id="PS50893">
    <property type="entry name" value="ABC_TRANSPORTER_2"/>
    <property type="match status" value="1"/>
</dbReference>
<evidence type="ECO:0000256" key="9">
    <source>
        <dbReference type="ARBA" id="ARBA00022989"/>
    </source>
</evidence>
<feature type="transmembrane region" description="Helical" evidence="14">
    <location>
        <begin position="127"/>
        <end position="144"/>
    </location>
</feature>
<dbReference type="FunFam" id="3.40.50.300:FF:000140">
    <property type="entry name" value="Lipid A export ATP-binding/permease protein MsbA"/>
    <property type="match status" value="1"/>
</dbReference>
<feature type="region of interest" description="Disordered" evidence="13">
    <location>
        <begin position="794"/>
        <end position="819"/>
    </location>
</feature>
<dbReference type="GO" id="GO:0016887">
    <property type="term" value="F:ATP hydrolysis activity"/>
    <property type="evidence" value="ECO:0007669"/>
    <property type="project" value="InterPro"/>
</dbReference>
<dbReference type="PANTHER" id="PTHR43394:SF19">
    <property type="entry name" value="ABC TRANSPORTER B FAMILY"/>
    <property type="match status" value="1"/>
</dbReference>
<reference evidence="18" key="1">
    <citation type="submission" date="2015-08" db="UniProtKB">
        <authorList>
            <consortium name="WormBaseParasite"/>
        </authorList>
    </citation>
    <scope>IDENTIFICATION</scope>
</reference>
<evidence type="ECO:0000256" key="3">
    <source>
        <dbReference type="ARBA" id="ARBA00022448"/>
    </source>
</evidence>
<keyword evidence="4 14" id="KW-0812">Transmembrane</keyword>
<dbReference type="InterPro" id="IPR027417">
    <property type="entry name" value="P-loop_NTPase"/>
</dbReference>
<dbReference type="SMART" id="SM00382">
    <property type="entry name" value="AAA"/>
    <property type="match status" value="1"/>
</dbReference>
<feature type="compositionally biased region" description="Basic and acidic residues" evidence="13">
    <location>
        <begin position="795"/>
        <end position="811"/>
    </location>
</feature>
<dbReference type="SUPFAM" id="SSF52540">
    <property type="entry name" value="P-loop containing nucleoside triphosphate hydrolases"/>
    <property type="match status" value="1"/>
</dbReference>
<evidence type="ECO:0000256" key="5">
    <source>
        <dbReference type="ARBA" id="ARBA00022741"/>
    </source>
</evidence>
<evidence type="ECO:0000313" key="17">
    <source>
        <dbReference type="Proteomes" id="UP000035681"/>
    </source>
</evidence>
<dbReference type="CDD" id="cd18572">
    <property type="entry name" value="ABC_6TM_TAP"/>
    <property type="match status" value="1"/>
</dbReference>
<comment type="subcellular location">
    <subcellularLocation>
        <location evidence="1">Endomembrane system</location>
        <topology evidence="1">Multi-pass membrane protein</topology>
    </subcellularLocation>
</comment>
<dbReference type="Pfam" id="PF00005">
    <property type="entry name" value="ABC_tran"/>
    <property type="match status" value="1"/>
</dbReference>
<comment type="similarity">
    <text evidence="2">Belongs to the ABC transporter superfamily. ABCB family. MHC peptide exporter (TC 3.A.1.209) subfamily.</text>
</comment>
<evidence type="ECO:0000259" key="16">
    <source>
        <dbReference type="PROSITE" id="PS50929"/>
    </source>
</evidence>
<dbReference type="InterPro" id="IPR013305">
    <property type="entry name" value="ABC_Tap-like"/>
</dbReference>
<dbReference type="InterPro" id="IPR039421">
    <property type="entry name" value="Type_1_exporter"/>
</dbReference>
<keyword evidence="5" id="KW-0547">Nucleotide-binding</keyword>
<evidence type="ECO:0000256" key="2">
    <source>
        <dbReference type="ARBA" id="ARBA00006493"/>
    </source>
</evidence>
<dbReference type="GO" id="GO:0015421">
    <property type="term" value="F:ABC-type oligopeptide transporter activity"/>
    <property type="evidence" value="ECO:0007669"/>
    <property type="project" value="TreeGrafter"/>
</dbReference>
<dbReference type="InterPro" id="IPR003439">
    <property type="entry name" value="ABC_transporter-like_ATP-bd"/>
</dbReference>
<dbReference type="WBParaSite" id="SSTP_0000619400.1">
    <property type="protein sequence ID" value="SSTP_0000619400.1"/>
    <property type="gene ID" value="SSTP_0000619400"/>
</dbReference>